<dbReference type="SUPFAM" id="SSF56935">
    <property type="entry name" value="Porins"/>
    <property type="match status" value="1"/>
</dbReference>
<dbReference type="InterPro" id="IPR008969">
    <property type="entry name" value="CarboxyPept-like_regulatory"/>
</dbReference>
<dbReference type="InterPro" id="IPR036942">
    <property type="entry name" value="Beta-barrel_TonB_sf"/>
</dbReference>
<keyword evidence="3" id="KW-0998">Cell outer membrane</keyword>
<dbReference type="InterPro" id="IPR041700">
    <property type="entry name" value="OMP_b-brl_3"/>
</dbReference>
<feature type="domain" description="Outer membrane protein beta-barrel" evidence="5">
    <location>
        <begin position="478"/>
        <end position="834"/>
    </location>
</feature>
<evidence type="ECO:0000313" key="7">
    <source>
        <dbReference type="Proteomes" id="UP000480425"/>
    </source>
</evidence>
<dbReference type="Pfam" id="PF14905">
    <property type="entry name" value="OMP_b-brl_3"/>
    <property type="match status" value="1"/>
</dbReference>
<dbReference type="Proteomes" id="UP000480425">
    <property type="component" value="Unassembled WGS sequence"/>
</dbReference>
<comment type="caution">
    <text evidence="6">The sequence shown here is derived from an EMBL/GenBank/DDBJ whole genome shotgun (WGS) entry which is preliminary data.</text>
</comment>
<dbReference type="SUPFAM" id="SSF49464">
    <property type="entry name" value="Carboxypeptidase regulatory domain-like"/>
    <property type="match status" value="1"/>
</dbReference>
<evidence type="ECO:0000313" key="6">
    <source>
        <dbReference type="EMBL" id="MQN81818.1"/>
    </source>
</evidence>
<evidence type="ECO:0000256" key="1">
    <source>
        <dbReference type="ARBA" id="ARBA00004442"/>
    </source>
</evidence>
<reference evidence="6 7" key="1">
    <citation type="submission" date="2019-09" db="EMBL/GenBank/DDBJ databases">
        <title>Distinct polysaccharide growth profiles of human intestinal Prevotella copri isolates.</title>
        <authorList>
            <person name="Fehlner-Peach H."/>
            <person name="Magnabosco C."/>
            <person name="Raghavan V."/>
            <person name="Scher J.U."/>
            <person name="Tett A."/>
            <person name="Cox L.M."/>
            <person name="Gottsegen C."/>
            <person name="Watters A."/>
            <person name="Wiltshire- Gordon J.D."/>
            <person name="Segata N."/>
            <person name="Bonneau R."/>
            <person name="Littman D.R."/>
        </authorList>
    </citation>
    <scope>NUCLEOTIDE SEQUENCE [LARGE SCALE GENOMIC DNA]</scope>
    <source>
        <strain evidence="7">iA622</strain>
    </source>
</reference>
<feature type="chain" id="PRO_5026265249" evidence="4">
    <location>
        <begin position="25"/>
        <end position="856"/>
    </location>
</feature>
<dbReference type="EMBL" id="VZCB01000094">
    <property type="protein sequence ID" value="MQN81818.1"/>
    <property type="molecule type" value="Genomic_DNA"/>
</dbReference>
<evidence type="ECO:0000256" key="3">
    <source>
        <dbReference type="ARBA" id="ARBA00023237"/>
    </source>
</evidence>
<gene>
    <name evidence="6" type="ORF">F7D73_12890</name>
</gene>
<comment type="subcellular location">
    <subcellularLocation>
        <location evidence="1">Cell outer membrane</location>
    </subcellularLocation>
</comment>
<dbReference type="Gene3D" id="2.40.170.20">
    <property type="entry name" value="TonB-dependent receptor, beta-barrel domain"/>
    <property type="match status" value="1"/>
</dbReference>
<evidence type="ECO:0000256" key="2">
    <source>
        <dbReference type="ARBA" id="ARBA00023136"/>
    </source>
</evidence>
<dbReference type="AlphaFoldDB" id="A0A6G1U4R3"/>
<evidence type="ECO:0000256" key="4">
    <source>
        <dbReference type="SAM" id="SignalP"/>
    </source>
</evidence>
<sequence>MYQINIKIMKKYMFAFLMCLLVQASFGQRISRSYNNRSMSEVLKDLDKATRRYKISFIYNELEDFTVTTSFRNLDLQEALGRVFGFYPMKATIEDSLIFVECTQKEPTKMMGRVIDERHRPVEFANVALLNPRDSSFLTGGVTNASGNFVIPCGMKKVLAKVSCVGYYTLYNIYNVGKVGNVVLKESTMHINGVTVKAKLPSFKMGREGMLIDIQHSDLSKVGDAVDVLRQLPRINVSSTDVISVYGKGTPIIYINNKQVRDSRELQRLKSDAIKNVEIITSPGARYDATVSSVIRIRTVKKQGEGVSGSLNSMVWYNGYLGGSEQLSLNYQSEKLNLFGSLWGYTRGHKEATSLIQHIEGTKNVTVNQYDPLSYRNTMGEVNFGFNYDLNDENSIGASYDLECEPYAKGHVDGQQEIFNEGQPVDIIKQKALVDDIGGPTHELNAYYVGKVNKLGIDFNGTCLWQKTGRDMLETEEATVLENREIHTASRRHNQLLAGKLVLSYPIAKGQLELGSEVSHTHSSGEYSNAEGVVADASTDMKEDNLAGFLAFSYPLGSFSMDAGLRYEYVSAKYYSFGKYEEEPSRNYSNWFPNLTLSWNKEPWAASLAYTCKTKRPSYSSLRNEVQYDNRYMYEGGDPYLRPTIAHDVSLDVMCNWISFGVEYLYEDNPIIWYVTLYNHQDIAFLRNVNFSSKQTMTAYVIAAPKFDWYQPIWQVFFQKPFFDAEKYGAPRGLSKPALGITWNNKFKLSSTWTSWVTLHANTTSYNAFRRYRSGYFASMRMVKTFFDEALTVNFYADDIFRSQKDQWTMYGDHATLTKDSYNSAREIGVRVVYKFNSGHRKYKGSGAGNAEKSRF</sequence>
<protein>
    <submittedName>
        <fullName evidence="6">TonB-dependent receptor</fullName>
    </submittedName>
</protein>
<keyword evidence="2" id="KW-0472">Membrane</keyword>
<keyword evidence="6" id="KW-0675">Receptor</keyword>
<name>A0A6G1U4R3_9BACT</name>
<proteinExistence type="predicted"/>
<accession>A0A6G1U4R3</accession>
<keyword evidence="4" id="KW-0732">Signal</keyword>
<feature type="signal peptide" evidence="4">
    <location>
        <begin position="1"/>
        <end position="24"/>
    </location>
</feature>
<evidence type="ECO:0000259" key="5">
    <source>
        <dbReference type="Pfam" id="PF14905"/>
    </source>
</evidence>
<organism evidence="6 7">
    <name type="scientific">Segatella copri</name>
    <dbReference type="NCBI Taxonomy" id="165179"/>
    <lineage>
        <taxon>Bacteria</taxon>
        <taxon>Pseudomonadati</taxon>
        <taxon>Bacteroidota</taxon>
        <taxon>Bacteroidia</taxon>
        <taxon>Bacteroidales</taxon>
        <taxon>Prevotellaceae</taxon>
        <taxon>Segatella</taxon>
    </lineage>
</organism>
<dbReference type="GO" id="GO:0009279">
    <property type="term" value="C:cell outer membrane"/>
    <property type="evidence" value="ECO:0007669"/>
    <property type="project" value="UniProtKB-SubCell"/>
</dbReference>
<dbReference type="OrthoDB" id="905020at2"/>